<sequence>MQRICRETASVNIHDAFNIIQPPLLWDKLGMLGVDPHLVDWISDYLTGRPQYVGLKDITSDTVVSSTGAPQGTVLAPLLVTLYTSDFCYNSELMTQPSLGASRTTERRRIGGWSGTLLHGATLTTYSSTPLKLRNWLLTLGGPDQDCNQYC</sequence>
<dbReference type="Proteomes" id="UP000324091">
    <property type="component" value="Chromosome 3"/>
</dbReference>
<protein>
    <submittedName>
        <fullName evidence="1">Uncharacterized protein</fullName>
    </submittedName>
</protein>
<reference evidence="1 2" key="1">
    <citation type="submission" date="2019-04" db="EMBL/GenBank/DDBJ databases">
        <title>Chromosome genome assembly for Takifugu flavidus.</title>
        <authorList>
            <person name="Xiao S."/>
        </authorList>
    </citation>
    <scope>NUCLEOTIDE SEQUENCE [LARGE SCALE GENOMIC DNA]</scope>
    <source>
        <strain evidence="1">HTHZ2018</strain>
        <tissue evidence="1">Muscle</tissue>
    </source>
</reference>
<organism evidence="1 2">
    <name type="scientific">Takifugu flavidus</name>
    <name type="common">sansaifugu</name>
    <dbReference type="NCBI Taxonomy" id="433684"/>
    <lineage>
        <taxon>Eukaryota</taxon>
        <taxon>Metazoa</taxon>
        <taxon>Chordata</taxon>
        <taxon>Craniata</taxon>
        <taxon>Vertebrata</taxon>
        <taxon>Euteleostomi</taxon>
        <taxon>Actinopterygii</taxon>
        <taxon>Neopterygii</taxon>
        <taxon>Teleostei</taxon>
        <taxon>Neoteleostei</taxon>
        <taxon>Acanthomorphata</taxon>
        <taxon>Eupercaria</taxon>
        <taxon>Tetraodontiformes</taxon>
        <taxon>Tetradontoidea</taxon>
        <taxon>Tetraodontidae</taxon>
        <taxon>Takifugu</taxon>
    </lineage>
</organism>
<dbReference type="EMBL" id="RHFK02000016">
    <property type="protein sequence ID" value="TWW63644.1"/>
    <property type="molecule type" value="Genomic_DNA"/>
</dbReference>
<dbReference type="AlphaFoldDB" id="A0A5C6N829"/>
<gene>
    <name evidence="1" type="ORF">D4764_03G0006520</name>
</gene>
<accession>A0A5C6N829</accession>
<name>A0A5C6N829_9TELE</name>
<dbReference type="PANTHER" id="PTHR33332">
    <property type="entry name" value="REVERSE TRANSCRIPTASE DOMAIN-CONTAINING PROTEIN"/>
    <property type="match status" value="1"/>
</dbReference>
<comment type="caution">
    <text evidence="1">The sequence shown here is derived from an EMBL/GenBank/DDBJ whole genome shotgun (WGS) entry which is preliminary data.</text>
</comment>
<evidence type="ECO:0000313" key="1">
    <source>
        <dbReference type="EMBL" id="TWW63644.1"/>
    </source>
</evidence>
<keyword evidence="2" id="KW-1185">Reference proteome</keyword>
<proteinExistence type="predicted"/>
<evidence type="ECO:0000313" key="2">
    <source>
        <dbReference type="Proteomes" id="UP000324091"/>
    </source>
</evidence>